<feature type="non-terminal residue" evidence="4">
    <location>
        <position position="275"/>
    </location>
</feature>
<evidence type="ECO:0000313" key="5">
    <source>
        <dbReference type="Proteomes" id="UP000324832"/>
    </source>
</evidence>
<keyword evidence="3" id="KW-0812">Transmembrane</keyword>
<protein>
    <submittedName>
        <fullName evidence="4">Uncharacterized protein</fullName>
    </submittedName>
</protein>
<feature type="transmembrane region" description="Helical" evidence="3">
    <location>
        <begin position="22"/>
        <end position="43"/>
    </location>
</feature>
<evidence type="ECO:0000256" key="3">
    <source>
        <dbReference type="SAM" id="Phobius"/>
    </source>
</evidence>
<evidence type="ECO:0000313" key="4">
    <source>
        <dbReference type="EMBL" id="VVC89296.1"/>
    </source>
</evidence>
<proteinExistence type="predicted"/>
<keyword evidence="3" id="KW-0472">Membrane</keyword>
<dbReference type="Pfam" id="PF06151">
    <property type="entry name" value="Trehalose_recp"/>
    <property type="match status" value="1"/>
</dbReference>
<gene>
    <name evidence="4" type="ORF">LSINAPIS_LOCUS2456</name>
</gene>
<dbReference type="InterPro" id="IPR009318">
    <property type="entry name" value="Gustatory_rcpt"/>
</dbReference>
<feature type="non-terminal residue" evidence="4">
    <location>
        <position position="1"/>
    </location>
</feature>
<evidence type="ECO:0000256" key="2">
    <source>
        <dbReference type="SAM" id="MobiDB-lite"/>
    </source>
</evidence>
<organism evidence="4 5">
    <name type="scientific">Leptidea sinapis</name>
    <dbReference type="NCBI Taxonomy" id="189913"/>
    <lineage>
        <taxon>Eukaryota</taxon>
        <taxon>Metazoa</taxon>
        <taxon>Ecdysozoa</taxon>
        <taxon>Arthropoda</taxon>
        <taxon>Hexapoda</taxon>
        <taxon>Insecta</taxon>
        <taxon>Pterygota</taxon>
        <taxon>Neoptera</taxon>
        <taxon>Endopterygota</taxon>
        <taxon>Lepidoptera</taxon>
        <taxon>Glossata</taxon>
        <taxon>Ditrysia</taxon>
        <taxon>Papilionoidea</taxon>
        <taxon>Pieridae</taxon>
        <taxon>Dismorphiinae</taxon>
        <taxon>Leptidea</taxon>
    </lineage>
</organism>
<feature type="region of interest" description="Disordered" evidence="2">
    <location>
        <begin position="242"/>
        <end position="267"/>
    </location>
</feature>
<keyword evidence="3" id="KW-1133">Transmembrane helix</keyword>
<dbReference type="GO" id="GO:0008527">
    <property type="term" value="F:taste receptor activity"/>
    <property type="evidence" value="ECO:0007669"/>
    <property type="project" value="InterPro"/>
</dbReference>
<keyword evidence="1" id="KW-0175">Coiled coil</keyword>
<sequence length="275" mass="30643">RFSFEGGHDNVLSNKYDKIHSVYYVFSFCFLLLRCLLTSLLAVRVNTEAKKPHQALLNVQRFQRQIQYLPVAISGVFFKVTKAMILQVDKPLRGRPQAPNTEELQILEAENRKRGRSKEEEFVAPQGVLPPKVARFAQRVIVAEEEIEDLLQKIRAPVEGDSDSHSPSSLKERMTYAVAVINKVATKSTNLKGPFVRALKDSSATISSVVDALVEDVVRLRAANERLTEQVADLSAQFAHFRSGARSEQPKSAPEQTAPSPAPSDAHLRQVIDAV</sequence>
<accession>A0A5E4PT84</accession>
<evidence type="ECO:0000256" key="1">
    <source>
        <dbReference type="SAM" id="Coils"/>
    </source>
</evidence>
<keyword evidence="5" id="KW-1185">Reference proteome</keyword>
<name>A0A5E4PT84_9NEOP</name>
<dbReference type="EMBL" id="FZQP02000511">
    <property type="protein sequence ID" value="VVC89296.1"/>
    <property type="molecule type" value="Genomic_DNA"/>
</dbReference>
<dbReference type="GO" id="GO:0016020">
    <property type="term" value="C:membrane"/>
    <property type="evidence" value="ECO:0007669"/>
    <property type="project" value="InterPro"/>
</dbReference>
<dbReference type="AlphaFoldDB" id="A0A5E4PT84"/>
<feature type="coiled-coil region" evidence="1">
    <location>
        <begin position="210"/>
        <end position="237"/>
    </location>
</feature>
<reference evidence="4 5" key="1">
    <citation type="submission" date="2017-07" db="EMBL/GenBank/DDBJ databases">
        <authorList>
            <person name="Talla V."/>
            <person name="Backstrom N."/>
        </authorList>
    </citation>
    <scope>NUCLEOTIDE SEQUENCE [LARGE SCALE GENOMIC DNA]</scope>
</reference>
<dbReference type="Proteomes" id="UP000324832">
    <property type="component" value="Unassembled WGS sequence"/>
</dbReference>